<keyword evidence="2" id="KW-0547">Nucleotide-binding</keyword>
<dbReference type="GO" id="GO:0005524">
    <property type="term" value="F:ATP binding"/>
    <property type="evidence" value="ECO:0007669"/>
    <property type="project" value="InterPro"/>
</dbReference>
<dbReference type="InterPro" id="IPR033690">
    <property type="entry name" value="Adenylat_kinase_CS"/>
</dbReference>
<evidence type="ECO:0000256" key="2">
    <source>
        <dbReference type="ARBA" id="ARBA00022741"/>
    </source>
</evidence>
<evidence type="ECO:0000313" key="6">
    <source>
        <dbReference type="Proteomes" id="UP000674318"/>
    </source>
</evidence>
<dbReference type="InterPro" id="IPR027417">
    <property type="entry name" value="P-loop_NTPase"/>
</dbReference>
<reference evidence="5 6" key="1">
    <citation type="submission" date="2021-02" db="EMBL/GenBank/DDBJ databases">
        <title>Porcisia hertigi Genome sequencing and assembly.</title>
        <authorList>
            <person name="Almutairi H."/>
            <person name="Gatherer D."/>
        </authorList>
    </citation>
    <scope>NUCLEOTIDE SEQUENCE [LARGE SCALE GENOMIC DNA]</scope>
    <source>
        <strain evidence="5 6">C119</strain>
    </source>
</reference>
<dbReference type="InterPro" id="IPR000850">
    <property type="entry name" value="Adenylat/UMP-CMP_kin"/>
</dbReference>
<evidence type="ECO:0008006" key="7">
    <source>
        <dbReference type="Google" id="ProtNLM"/>
    </source>
</evidence>
<dbReference type="PROSITE" id="PS00113">
    <property type="entry name" value="ADENYLATE_KINASE"/>
    <property type="match status" value="1"/>
</dbReference>
<dbReference type="AlphaFoldDB" id="A0A836HT28"/>
<dbReference type="SUPFAM" id="SSF52540">
    <property type="entry name" value="P-loop containing nucleoside triphosphate hydrolases"/>
    <property type="match status" value="1"/>
</dbReference>
<evidence type="ECO:0000256" key="1">
    <source>
        <dbReference type="ARBA" id="ARBA00022679"/>
    </source>
</evidence>
<organism evidence="5 6">
    <name type="scientific">Porcisia hertigi</name>
    <dbReference type="NCBI Taxonomy" id="2761500"/>
    <lineage>
        <taxon>Eukaryota</taxon>
        <taxon>Discoba</taxon>
        <taxon>Euglenozoa</taxon>
        <taxon>Kinetoplastea</taxon>
        <taxon>Metakinetoplastina</taxon>
        <taxon>Trypanosomatida</taxon>
        <taxon>Trypanosomatidae</taxon>
        <taxon>Leishmaniinae</taxon>
        <taxon>Porcisia</taxon>
    </lineage>
</organism>
<dbReference type="PRINTS" id="PR00094">
    <property type="entry name" value="ADENYLTKNASE"/>
</dbReference>
<dbReference type="EMBL" id="JAFJZO010000036">
    <property type="protein sequence ID" value="KAG5490005.1"/>
    <property type="molecule type" value="Genomic_DNA"/>
</dbReference>
<dbReference type="InterPro" id="IPR006259">
    <property type="entry name" value="Adenyl_kin_sub"/>
</dbReference>
<proteinExistence type="inferred from homology"/>
<keyword evidence="6" id="KW-1185">Reference proteome</keyword>
<name>A0A836HT28_9TRYP</name>
<dbReference type="OrthoDB" id="439792at2759"/>
<dbReference type="Proteomes" id="UP000674318">
    <property type="component" value="Unassembled WGS sequence"/>
</dbReference>
<evidence type="ECO:0000256" key="4">
    <source>
        <dbReference type="RuleBase" id="RU003330"/>
    </source>
</evidence>
<gene>
    <name evidence="5" type="ORF">JKF63_00124</name>
</gene>
<evidence type="ECO:0000256" key="3">
    <source>
        <dbReference type="ARBA" id="ARBA00022777"/>
    </source>
</evidence>
<accession>A0A836HT28</accession>
<dbReference type="CDD" id="cd01428">
    <property type="entry name" value="ADK"/>
    <property type="match status" value="1"/>
</dbReference>
<sequence length="220" mass="24443">MPLFIILFGPPGSGKGTVSNELVKQYGFVHLSAGNLLREEVCKKSPLGLRCAAIMSEGNLIPDQVVADLVCNRLNDEAVAKRGILLDGFPRTLPQAEALRARGLKFDMLIFLNVSSDILLARCLSRRLDPLTGRIYNLESAPPPPDIVGRLQIRCDDTKEKHERRMEIYNCQKAALMAHYSDIIVEIDASPRINAVLDSLQKEIDKRLRNATTQAPRAKL</sequence>
<dbReference type="Pfam" id="PF00406">
    <property type="entry name" value="ADK"/>
    <property type="match status" value="1"/>
</dbReference>
<dbReference type="HAMAP" id="MF_00235">
    <property type="entry name" value="Adenylate_kinase_Adk"/>
    <property type="match status" value="1"/>
</dbReference>
<protein>
    <recommendedName>
        <fullName evidence="7">Adenylate kinase</fullName>
    </recommendedName>
</protein>
<dbReference type="RefSeq" id="XP_067752333.1">
    <property type="nucleotide sequence ID" value="XM_067896176.1"/>
</dbReference>
<keyword evidence="1 4" id="KW-0808">Transferase</keyword>
<evidence type="ECO:0000313" key="5">
    <source>
        <dbReference type="EMBL" id="KAG5490005.1"/>
    </source>
</evidence>
<dbReference type="KEGG" id="phet:94286253"/>
<comment type="similarity">
    <text evidence="4">Belongs to the adenylate kinase family.</text>
</comment>
<comment type="caution">
    <text evidence="5">The sequence shown here is derived from an EMBL/GenBank/DDBJ whole genome shotgun (WGS) entry which is preliminary data.</text>
</comment>
<dbReference type="GeneID" id="94286253"/>
<dbReference type="PANTHER" id="PTHR23359">
    <property type="entry name" value="NUCLEOTIDE KINASE"/>
    <property type="match status" value="1"/>
</dbReference>
<dbReference type="Gene3D" id="3.40.50.300">
    <property type="entry name" value="P-loop containing nucleotide triphosphate hydrolases"/>
    <property type="match status" value="1"/>
</dbReference>
<keyword evidence="3 4" id="KW-0418">Kinase</keyword>
<dbReference type="GO" id="GO:0004017">
    <property type="term" value="F:AMP kinase activity"/>
    <property type="evidence" value="ECO:0007669"/>
    <property type="project" value="InterPro"/>
</dbReference>
<dbReference type="NCBIfam" id="TIGR01351">
    <property type="entry name" value="adk"/>
    <property type="match status" value="1"/>
</dbReference>